<dbReference type="PANTHER" id="PTHR31836:SF28">
    <property type="entry name" value="SRCR DOMAIN-CONTAINING PROTEIN-RELATED"/>
    <property type="match status" value="1"/>
</dbReference>
<dbReference type="KEGG" id="scm:SCHCO_02608631"/>
<dbReference type="RefSeq" id="XP_003035609.1">
    <property type="nucleotide sequence ID" value="XM_003035563.1"/>
</dbReference>
<keyword evidence="4" id="KW-1185">Reference proteome</keyword>
<evidence type="ECO:0000256" key="1">
    <source>
        <dbReference type="ARBA" id="ARBA00022729"/>
    </source>
</evidence>
<dbReference type="InterPro" id="IPR036908">
    <property type="entry name" value="RlpA-like_sf"/>
</dbReference>
<sequence length="132" mass="14336">MFTLFEFLLALSAILAVYAAPKISPAAPSERRASDQSYDAMATYYDPNGATSECGQKLLDTDSFAAIAVNIFNKDLCGKTIVVTHDDKQIEVPIEEMCAACDNNGLALSPTAYKQLASLEERTISVQWDFSA</sequence>
<gene>
    <name evidence="3" type="ORF">SCHCODRAFT_84351</name>
</gene>
<reference evidence="3 4" key="1">
    <citation type="journal article" date="2010" name="Nat. Biotechnol.">
        <title>Genome sequence of the model mushroom Schizophyllum commune.</title>
        <authorList>
            <person name="Ohm R.A."/>
            <person name="de Jong J.F."/>
            <person name="Lugones L.G."/>
            <person name="Aerts A."/>
            <person name="Kothe E."/>
            <person name="Stajich J.E."/>
            <person name="de Vries R.P."/>
            <person name="Record E."/>
            <person name="Levasseur A."/>
            <person name="Baker S.E."/>
            <person name="Bartholomew K.A."/>
            <person name="Coutinho P.M."/>
            <person name="Erdmann S."/>
            <person name="Fowler T.J."/>
            <person name="Gathman A.C."/>
            <person name="Lombard V."/>
            <person name="Henrissat B."/>
            <person name="Knabe N."/>
            <person name="Kuees U."/>
            <person name="Lilly W.W."/>
            <person name="Lindquist E."/>
            <person name="Lucas S."/>
            <person name="Magnuson J.K."/>
            <person name="Piumi F."/>
            <person name="Raudaskoski M."/>
            <person name="Salamov A."/>
            <person name="Schmutz J."/>
            <person name="Schwarze F.W.M.R."/>
            <person name="vanKuyk P.A."/>
            <person name="Horton J.S."/>
            <person name="Grigoriev I.V."/>
            <person name="Woesten H.A.B."/>
        </authorList>
    </citation>
    <scope>NUCLEOTIDE SEQUENCE [LARGE SCALE GENOMIC DNA]</scope>
    <source>
        <strain evidence="4">H4-8 / FGSC 9210</strain>
    </source>
</reference>
<dbReference type="CDD" id="cd22191">
    <property type="entry name" value="DPBB_RlpA_EXP_N-like"/>
    <property type="match status" value="1"/>
</dbReference>
<evidence type="ECO:0000256" key="2">
    <source>
        <dbReference type="SAM" id="SignalP"/>
    </source>
</evidence>
<dbReference type="PANTHER" id="PTHR31836">
    <property type="match status" value="1"/>
</dbReference>
<dbReference type="OMA" id="PSCESNH"/>
<dbReference type="SUPFAM" id="SSF50685">
    <property type="entry name" value="Barwin-like endoglucanases"/>
    <property type="match status" value="1"/>
</dbReference>
<dbReference type="EMBL" id="GL377303">
    <property type="protein sequence ID" value="EFJ00707.1"/>
    <property type="molecule type" value="Genomic_DNA"/>
</dbReference>
<dbReference type="InParanoid" id="D8PUE7"/>
<dbReference type="Proteomes" id="UP000007431">
    <property type="component" value="Unassembled WGS sequence"/>
</dbReference>
<protein>
    <submittedName>
        <fullName evidence="3">Non-Catalytic module family EXPN protein</fullName>
    </submittedName>
</protein>
<dbReference type="GeneID" id="9595241"/>
<accession>D8PUE7</accession>
<dbReference type="HOGENOM" id="CLU_047639_6_0_1"/>
<feature type="signal peptide" evidence="2">
    <location>
        <begin position="1"/>
        <end position="19"/>
    </location>
</feature>
<dbReference type="eggNOG" id="ENOG502RD0Y">
    <property type="taxonomic scope" value="Eukaryota"/>
</dbReference>
<dbReference type="Gene3D" id="2.40.40.10">
    <property type="entry name" value="RlpA-like domain"/>
    <property type="match status" value="1"/>
</dbReference>
<evidence type="ECO:0000313" key="3">
    <source>
        <dbReference type="EMBL" id="EFJ00707.1"/>
    </source>
</evidence>
<dbReference type="VEuPathDB" id="FungiDB:SCHCODRAFT_02608631"/>
<evidence type="ECO:0000313" key="4">
    <source>
        <dbReference type="Proteomes" id="UP000007431"/>
    </source>
</evidence>
<dbReference type="InterPro" id="IPR051477">
    <property type="entry name" value="Expansin_CellWall"/>
</dbReference>
<name>D8PUE7_SCHCM</name>
<keyword evidence="1 2" id="KW-0732">Signal</keyword>
<dbReference type="AlphaFoldDB" id="D8PUE7"/>
<organism evidence="4">
    <name type="scientific">Schizophyllum commune (strain H4-8 / FGSC 9210)</name>
    <name type="common">Split gill fungus</name>
    <dbReference type="NCBI Taxonomy" id="578458"/>
    <lineage>
        <taxon>Eukaryota</taxon>
        <taxon>Fungi</taxon>
        <taxon>Dikarya</taxon>
        <taxon>Basidiomycota</taxon>
        <taxon>Agaricomycotina</taxon>
        <taxon>Agaricomycetes</taxon>
        <taxon>Agaricomycetidae</taxon>
        <taxon>Agaricales</taxon>
        <taxon>Schizophyllaceae</taxon>
        <taxon>Schizophyllum</taxon>
    </lineage>
</organism>
<dbReference type="OrthoDB" id="623670at2759"/>
<proteinExistence type="predicted"/>
<feature type="chain" id="PRO_5003120330" evidence="2">
    <location>
        <begin position="20"/>
        <end position="132"/>
    </location>
</feature>
<dbReference type="STRING" id="578458.D8PUE7"/>